<evidence type="ECO:0000256" key="1">
    <source>
        <dbReference type="SAM" id="MobiDB-lite"/>
    </source>
</evidence>
<organism evidence="2 3">
    <name type="scientific">Cirrhinus mrigala</name>
    <name type="common">Mrigala</name>
    <dbReference type="NCBI Taxonomy" id="683832"/>
    <lineage>
        <taxon>Eukaryota</taxon>
        <taxon>Metazoa</taxon>
        <taxon>Chordata</taxon>
        <taxon>Craniata</taxon>
        <taxon>Vertebrata</taxon>
        <taxon>Euteleostomi</taxon>
        <taxon>Actinopterygii</taxon>
        <taxon>Neopterygii</taxon>
        <taxon>Teleostei</taxon>
        <taxon>Ostariophysi</taxon>
        <taxon>Cypriniformes</taxon>
        <taxon>Cyprinidae</taxon>
        <taxon>Labeoninae</taxon>
        <taxon>Labeonini</taxon>
        <taxon>Cirrhinus</taxon>
    </lineage>
</organism>
<feature type="non-terminal residue" evidence="2">
    <location>
        <position position="70"/>
    </location>
</feature>
<dbReference type="Proteomes" id="UP001529510">
    <property type="component" value="Unassembled WGS sequence"/>
</dbReference>
<feature type="non-terminal residue" evidence="2">
    <location>
        <position position="1"/>
    </location>
</feature>
<name>A0ABD0Q0X9_CIRMR</name>
<sequence>SSDCGSSQAMPDHPWSKQGMYLPKPPSRMDHYPVLHHLRHHLTLHHMWPACDLTLEARGYKIRSLDCLHG</sequence>
<proteinExistence type="predicted"/>
<dbReference type="AlphaFoldDB" id="A0ABD0Q0X9"/>
<keyword evidence="3" id="KW-1185">Reference proteome</keyword>
<feature type="region of interest" description="Disordered" evidence="1">
    <location>
        <begin position="1"/>
        <end position="22"/>
    </location>
</feature>
<protein>
    <submittedName>
        <fullName evidence="2">Uncharacterized protein</fullName>
    </submittedName>
</protein>
<dbReference type="EMBL" id="JAMKFB020000012">
    <property type="protein sequence ID" value="KAL0179948.1"/>
    <property type="molecule type" value="Genomic_DNA"/>
</dbReference>
<accession>A0ABD0Q0X9</accession>
<evidence type="ECO:0000313" key="2">
    <source>
        <dbReference type="EMBL" id="KAL0179948.1"/>
    </source>
</evidence>
<evidence type="ECO:0000313" key="3">
    <source>
        <dbReference type="Proteomes" id="UP001529510"/>
    </source>
</evidence>
<reference evidence="2 3" key="1">
    <citation type="submission" date="2024-05" db="EMBL/GenBank/DDBJ databases">
        <title>Genome sequencing and assembly of Indian major carp, Cirrhinus mrigala (Hamilton, 1822).</title>
        <authorList>
            <person name="Mohindra V."/>
            <person name="Chowdhury L.M."/>
            <person name="Lal K."/>
            <person name="Jena J.K."/>
        </authorList>
    </citation>
    <scope>NUCLEOTIDE SEQUENCE [LARGE SCALE GENOMIC DNA]</scope>
    <source>
        <strain evidence="2">CM1030</strain>
        <tissue evidence="2">Blood</tissue>
    </source>
</reference>
<comment type="caution">
    <text evidence="2">The sequence shown here is derived from an EMBL/GenBank/DDBJ whole genome shotgun (WGS) entry which is preliminary data.</text>
</comment>
<gene>
    <name evidence="2" type="ORF">M9458_025390</name>
</gene>